<dbReference type="Gene3D" id="3.40.50.1000">
    <property type="entry name" value="HAD superfamily/HAD-like"/>
    <property type="match status" value="1"/>
</dbReference>
<reference evidence="2" key="1">
    <citation type="submission" date="2022-11" db="EMBL/GenBank/DDBJ databases">
        <title>Centuries of genome instability and evolution in soft-shell clam transmissible cancer (bioRxiv).</title>
        <authorList>
            <person name="Hart S.F.M."/>
            <person name="Yonemitsu M.A."/>
            <person name="Giersch R.M."/>
            <person name="Beal B.F."/>
            <person name="Arriagada G."/>
            <person name="Davis B.W."/>
            <person name="Ostrander E.A."/>
            <person name="Goff S.P."/>
            <person name="Metzger M.J."/>
        </authorList>
    </citation>
    <scope>NUCLEOTIDE SEQUENCE</scope>
    <source>
        <strain evidence="2">MELC-2E11</strain>
        <tissue evidence="2">Siphon/mantle</tissue>
    </source>
</reference>
<dbReference type="Pfam" id="PF13344">
    <property type="entry name" value="Hydrolase_6"/>
    <property type="match status" value="1"/>
</dbReference>
<keyword evidence="1" id="KW-0732">Signal</keyword>
<dbReference type="InterPro" id="IPR036412">
    <property type="entry name" value="HAD-like_sf"/>
</dbReference>
<dbReference type="PANTHER" id="PTHR19288:SF44">
    <property type="entry name" value="PHOSPHOLYSINE PHOSPHOHISTIDINE INORGANIC PYROPHOSPHATE PHOSPHATASE"/>
    <property type="match status" value="1"/>
</dbReference>
<dbReference type="EMBL" id="CP111023">
    <property type="protein sequence ID" value="WAR21566.1"/>
    <property type="molecule type" value="Genomic_DNA"/>
</dbReference>
<dbReference type="Pfam" id="PF13242">
    <property type="entry name" value="Hydrolase_like"/>
    <property type="match status" value="1"/>
</dbReference>
<gene>
    <name evidence="2" type="ORF">MAR_015540</name>
</gene>
<feature type="signal peptide" evidence="1">
    <location>
        <begin position="1"/>
        <end position="16"/>
    </location>
</feature>
<dbReference type="InterPro" id="IPR006357">
    <property type="entry name" value="HAD-SF_hydro_IIA"/>
</dbReference>
<sequence>MFAWAMSTLPPNVSNAFFLVLKACAGLQVRFCTNETTITRKQLLAELTGFGFDVQESEIFSPIPAVCQILQNRGLRPHLLVANACMPDFADVDQTNPNCVVIADAESNFSYENLNKAFQLLMSLEKPVLFSLGKGKYYKHGTELVLDAGPFMKGLEYACDITAECVMVGDDIVGDVGGAQGAGMRGVQVRTGKYRSKDDSHPTVQADGRVDNLAQAKSKRSNVL</sequence>
<protein>
    <submittedName>
        <fullName evidence="2">LHPP-like protein</fullName>
    </submittedName>
</protein>
<proteinExistence type="predicted"/>
<dbReference type="SUPFAM" id="SSF56784">
    <property type="entry name" value="HAD-like"/>
    <property type="match status" value="1"/>
</dbReference>
<dbReference type="PANTHER" id="PTHR19288">
    <property type="entry name" value="4-NITROPHENYLPHOSPHATASE-RELATED"/>
    <property type="match status" value="1"/>
</dbReference>
<organism evidence="2 3">
    <name type="scientific">Mya arenaria</name>
    <name type="common">Soft-shell clam</name>
    <dbReference type="NCBI Taxonomy" id="6604"/>
    <lineage>
        <taxon>Eukaryota</taxon>
        <taxon>Metazoa</taxon>
        <taxon>Spiralia</taxon>
        <taxon>Lophotrochozoa</taxon>
        <taxon>Mollusca</taxon>
        <taxon>Bivalvia</taxon>
        <taxon>Autobranchia</taxon>
        <taxon>Heteroconchia</taxon>
        <taxon>Euheterodonta</taxon>
        <taxon>Imparidentia</taxon>
        <taxon>Neoheterodontei</taxon>
        <taxon>Myida</taxon>
        <taxon>Myoidea</taxon>
        <taxon>Myidae</taxon>
        <taxon>Mya</taxon>
    </lineage>
</organism>
<name>A0ABY7FQU0_MYAAR</name>
<feature type="chain" id="PRO_5047155321" evidence="1">
    <location>
        <begin position="17"/>
        <end position="224"/>
    </location>
</feature>
<evidence type="ECO:0000256" key="1">
    <source>
        <dbReference type="SAM" id="SignalP"/>
    </source>
</evidence>
<evidence type="ECO:0000313" key="2">
    <source>
        <dbReference type="EMBL" id="WAR21566.1"/>
    </source>
</evidence>
<dbReference type="Proteomes" id="UP001164746">
    <property type="component" value="Chromosome 12"/>
</dbReference>
<keyword evidence="3" id="KW-1185">Reference proteome</keyword>
<accession>A0ABY7FQU0</accession>
<evidence type="ECO:0000313" key="3">
    <source>
        <dbReference type="Proteomes" id="UP001164746"/>
    </source>
</evidence>
<dbReference type="InterPro" id="IPR023214">
    <property type="entry name" value="HAD_sf"/>
</dbReference>